<dbReference type="KEGG" id="spar:SPRG_05014"/>
<name>A0A067CIG7_SAPPC</name>
<dbReference type="SUPFAM" id="SSF82657">
    <property type="entry name" value="BolA-like"/>
    <property type="match status" value="1"/>
</dbReference>
<dbReference type="EMBL" id="KK583202">
    <property type="protein sequence ID" value="KDO30298.1"/>
    <property type="molecule type" value="Genomic_DNA"/>
</dbReference>
<keyword evidence="5" id="KW-1185">Reference proteome</keyword>
<dbReference type="RefSeq" id="XP_012198915.1">
    <property type="nucleotide sequence ID" value="XM_012343525.1"/>
</dbReference>
<protein>
    <recommendedName>
        <fullName evidence="6">BolA protein</fullName>
    </recommendedName>
</protein>
<dbReference type="AlphaFoldDB" id="A0A067CIG7"/>
<gene>
    <name evidence="4" type="ORF">SPRG_05014</name>
</gene>
<feature type="region of interest" description="Disordered" evidence="3">
    <location>
        <begin position="99"/>
        <end position="128"/>
    </location>
</feature>
<evidence type="ECO:0000313" key="4">
    <source>
        <dbReference type="EMBL" id="KDO30298.1"/>
    </source>
</evidence>
<dbReference type="STRING" id="695850.A0A067CIG7"/>
<dbReference type="GeneID" id="24127425"/>
<evidence type="ECO:0000256" key="3">
    <source>
        <dbReference type="SAM" id="MobiDB-lite"/>
    </source>
</evidence>
<dbReference type="PIRSF" id="PIRSF003113">
    <property type="entry name" value="BolA"/>
    <property type="match status" value="1"/>
</dbReference>
<feature type="compositionally biased region" description="Polar residues" evidence="3">
    <location>
        <begin position="99"/>
        <end position="117"/>
    </location>
</feature>
<comment type="similarity">
    <text evidence="1 2">Belongs to the BolA/IbaG family.</text>
</comment>
<dbReference type="OMA" id="CLGGFGK"/>
<dbReference type="FunFam" id="3.30.300.90:FF:000001">
    <property type="entry name" value="Transcriptional regulator BolA"/>
    <property type="match status" value="1"/>
</dbReference>
<accession>A0A067CIG7</accession>
<dbReference type="InterPro" id="IPR036065">
    <property type="entry name" value="BolA-like_sf"/>
</dbReference>
<proteinExistence type="inferred from homology"/>
<sequence length="128" mass="14126">MLPSFVRTFSRASTMSTTEGPIFSAIQTKLAAAFAPTHLQVLNESYMHNVPKGSETHFKVIVVSDHFEGKPLLQRHRMVNAVLDDELTKGGVHALSIQSKTPSQWEANNTVRPSPTCQGGMKHEKKTP</sequence>
<organism evidence="4 5">
    <name type="scientific">Saprolegnia parasitica (strain CBS 223.65)</name>
    <dbReference type="NCBI Taxonomy" id="695850"/>
    <lineage>
        <taxon>Eukaryota</taxon>
        <taxon>Sar</taxon>
        <taxon>Stramenopiles</taxon>
        <taxon>Oomycota</taxon>
        <taxon>Saprolegniomycetes</taxon>
        <taxon>Saprolegniales</taxon>
        <taxon>Saprolegniaceae</taxon>
        <taxon>Saprolegnia</taxon>
    </lineage>
</organism>
<evidence type="ECO:0000313" key="5">
    <source>
        <dbReference type="Proteomes" id="UP000030745"/>
    </source>
</evidence>
<dbReference type="InterPro" id="IPR002634">
    <property type="entry name" value="BolA"/>
</dbReference>
<evidence type="ECO:0000256" key="2">
    <source>
        <dbReference type="RuleBase" id="RU003860"/>
    </source>
</evidence>
<dbReference type="OrthoDB" id="4983at2759"/>
<dbReference type="Proteomes" id="UP000030745">
    <property type="component" value="Unassembled WGS sequence"/>
</dbReference>
<evidence type="ECO:0008006" key="6">
    <source>
        <dbReference type="Google" id="ProtNLM"/>
    </source>
</evidence>
<dbReference type="VEuPathDB" id="FungiDB:SPRG_05014"/>
<dbReference type="GO" id="GO:1990229">
    <property type="term" value="C:iron-sulfur cluster assembly complex"/>
    <property type="evidence" value="ECO:0007669"/>
    <property type="project" value="UniProtKB-ARBA"/>
</dbReference>
<dbReference type="InterPro" id="IPR050961">
    <property type="entry name" value="BolA/IbaG_stress_morph_reg"/>
</dbReference>
<dbReference type="Gene3D" id="3.30.300.90">
    <property type="entry name" value="BolA-like"/>
    <property type="match status" value="1"/>
</dbReference>
<dbReference type="PANTHER" id="PTHR46229">
    <property type="entry name" value="BOLA TRANSCRIPTION REGULATOR"/>
    <property type="match status" value="1"/>
</dbReference>
<reference evidence="4 5" key="1">
    <citation type="journal article" date="2013" name="PLoS Genet.">
        <title>Distinctive expansion of potential virulence genes in the genome of the oomycete fish pathogen Saprolegnia parasitica.</title>
        <authorList>
            <person name="Jiang R.H."/>
            <person name="de Bruijn I."/>
            <person name="Haas B.J."/>
            <person name="Belmonte R."/>
            <person name="Lobach L."/>
            <person name="Christie J."/>
            <person name="van den Ackerveken G."/>
            <person name="Bottin A."/>
            <person name="Bulone V."/>
            <person name="Diaz-Moreno S.M."/>
            <person name="Dumas B."/>
            <person name="Fan L."/>
            <person name="Gaulin E."/>
            <person name="Govers F."/>
            <person name="Grenville-Briggs L.J."/>
            <person name="Horner N.R."/>
            <person name="Levin J.Z."/>
            <person name="Mammella M."/>
            <person name="Meijer H.J."/>
            <person name="Morris P."/>
            <person name="Nusbaum C."/>
            <person name="Oome S."/>
            <person name="Phillips A.J."/>
            <person name="van Rooyen D."/>
            <person name="Rzeszutek E."/>
            <person name="Saraiva M."/>
            <person name="Secombes C.J."/>
            <person name="Seidl M.F."/>
            <person name="Snel B."/>
            <person name="Stassen J.H."/>
            <person name="Sykes S."/>
            <person name="Tripathy S."/>
            <person name="van den Berg H."/>
            <person name="Vega-Arreguin J.C."/>
            <person name="Wawra S."/>
            <person name="Young S.K."/>
            <person name="Zeng Q."/>
            <person name="Dieguez-Uribeondo J."/>
            <person name="Russ C."/>
            <person name="Tyler B.M."/>
            <person name="van West P."/>
        </authorList>
    </citation>
    <scope>NUCLEOTIDE SEQUENCE [LARGE SCALE GENOMIC DNA]</scope>
    <source>
        <strain evidence="4 5">CBS 223.65</strain>
    </source>
</reference>
<dbReference type="Pfam" id="PF01722">
    <property type="entry name" value="BolA"/>
    <property type="match status" value="1"/>
</dbReference>
<dbReference type="GO" id="GO:0005739">
    <property type="term" value="C:mitochondrion"/>
    <property type="evidence" value="ECO:0007669"/>
    <property type="project" value="TreeGrafter"/>
</dbReference>
<dbReference type="PANTHER" id="PTHR46229:SF2">
    <property type="entry name" value="BOLA-LIKE PROTEIN 1"/>
    <property type="match status" value="1"/>
</dbReference>
<evidence type="ECO:0000256" key="1">
    <source>
        <dbReference type="ARBA" id="ARBA00005578"/>
    </source>
</evidence>